<name>A0A6M3KY96_9ZZZZ</name>
<dbReference type="InterPro" id="IPR002125">
    <property type="entry name" value="CMP_dCMP_dom"/>
</dbReference>
<dbReference type="Pfam" id="PF00383">
    <property type="entry name" value="dCMP_cyt_deam_1"/>
    <property type="match status" value="1"/>
</dbReference>
<gene>
    <name evidence="3" type="ORF">MM415B03038_0004</name>
</gene>
<sequence>MVDWNQYFMSIAFLVSSRSKDESTHNGAVIVGIDNEILSTGYNSFPRMLNDDVKERQERPEKYYWFEHSERNAIYNAAMTGIKLKGSRIYVTGVPCCDCARGIIQSGIVEVIMDKKGFEAMEVGWSEHSKRTIQMFKECGIKYRFFEEDIIRKIDGFVRGKEINR</sequence>
<organism evidence="3">
    <name type="scientific">viral metagenome</name>
    <dbReference type="NCBI Taxonomy" id="1070528"/>
    <lineage>
        <taxon>unclassified sequences</taxon>
        <taxon>metagenomes</taxon>
        <taxon>organismal metagenomes</taxon>
    </lineage>
</organism>
<keyword evidence="1" id="KW-0378">Hydrolase</keyword>
<evidence type="ECO:0000256" key="1">
    <source>
        <dbReference type="ARBA" id="ARBA00022801"/>
    </source>
</evidence>
<dbReference type="PANTHER" id="PTHR11086:SF18">
    <property type="entry name" value="DEOXYCYTIDYLATE DEAMINASE"/>
    <property type="match status" value="1"/>
</dbReference>
<reference evidence="3" key="1">
    <citation type="submission" date="2020-03" db="EMBL/GenBank/DDBJ databases">
        <title>The deep terrestrial virosphere.</title>
        <authorList>
            <person name="Holmfeldt K."/>
            <person name="Nilsson E."/>
            <person name="Simone D."/>
            <person name="Lopez-Fernandez M."/>
            <person name="Wu X."/>
            <person name="de Brujin I."/>
            <person name="Lundin D."/>
            <person name="Andersson A."/>
            <person name="Bertilsson S."/>
            <person name="Dopson M."/>
        </authorList>
    </citation>
    <scope>NUCLEOTIDE SEQUENCE</scope>
    <source>
        <strain evidence="3">MM415B03038</strain>
    </source>
</reference>
<evidence type="ECO:0000313" key="3">
    <source>
        <dbReference type="EMBL" id="QJA87187.1"/>
    </source>
</evidence>
<protein>
    <submittedName>
        <fullName evidence="3">Putative CMP/dCMP deaminase zinc-binding</fullName>
    </submittedName>
</protein>
<dbReference type="EMBL" id="MT142687">
    <property type="protein sequence ID" value="QJA87187.1"/>
    <property type="molecule type" value="Genomic_DNA"/>
</dbReference>
<dbReference type="PANTHER" id="PTHR11086">
    <property type="entry name" value="DEOXYCYTIDYLATE DEAMINASE-RELATED"/>
    <property type="match status" value="1"/>
</dbReference>
<dbReference type="PROSITE" id="PS51747">
    <property type="entry name" value="CYT_DCMP_DEAMINASES_2"/>
    <property type="match status" value="1"/>
</dbReference>
<dbReference type="PIRSF" id="PIRSF006019">
    <property type="entry name" value="dCMP_deaminase"/>
    <property type="match status" value="1"/>
</dbReference>
<dbReference type="InterPro" id="IPR015517">
    <property type="entry name" value="dCMP_deaminase-rel"/>
</dbReference>
<dbReference type="GO" id="GO:0006220">
    <property type="term" value="P:pyrimidine nucleotide metabolic process"/>
    <property type="evidence" value="ECO:0007669"/>
    <property type="project" value="InterPro"/>
</dbReference>
<proteinExistence type="predicted"/>
<feature type="domain" description="CMP/dCMP-type deaminase" evidence="2">
    <location>
        <begin position="3"/>
        <end position="136"/>
    </location>
</feature>
<dbReference type="AlphaFoldDB" id="A0A6M3KY96"/>
<dbReference type="GO" id="GO:0005737">
    <property type="term" value="C:cytoplasm"/>
    <property type="evidence" value="ECO:0007669"/>
    <property type="project" value="TreeGrafter"/>
</dbReference>
<dbReference type="Gene3D" id="3.40.140.10">
    <property type="entry name" value="Cytidine Deaminase, domain 2"/>
    <property type="match status" value="1"/>
</dbReference>
<dbReference type="GO" id="GO:0004132">
    <property type="term" value="F:dCMP deaminase activity"/>
    <property type="evidence" value="ECO:0007669"/>
    <property type="project" value="InterPro"/>
</dbReference>
<dbReference type="SUPFAM" id="SSF53927">
    <property type="entry name" value="Cytidine deaminase-like"/>
    <property type="match status" value="1"/>
</dbReference>
<dbReference type="GO" id="GO:0008270">
    <property type="term" value="F:zinc ion binding"/>
    <property type="evidence" value="ECO:0007669"/>
    <property type="project" value="InterPro"/>
</dbReference>
<dbReference type="InterPro" id="IPR016473">
    <property type="entry name" value="dCMP_deaminase"/>
</dbReference>
<evidence type="ECO:0000259" key="2">
    <source>
        <dbReference type="PROSITE" id="PS51747"/>
    </source>
</evidence>
<dbReference type="InterPro" id="IPR016193">
    <property type="entry name" value="Cytidine_deaminase-like"/>
</dbReference>
<accession>A0A6M3KY96</accession>